<organism evidence="2 3">
    <name type="scientific">Qipengyuania pacifica</name>
    <dbReference type="NCBI Taxonomy" id="2860199"/>
    <lineage>
        <taxon>Bacteria</taxon>
        <taxon>Pseudomonadati</taxon>
        <taxon>Pseudomonadota</taxon>
        <taxon>Alphaproteobacteria</taxon>
        <taxon>Sphingomonadales</taxon>
        <taxon>Erythrobacteraceae</taxon>
        <taxon>Qipengyuania</taxon>
    </lineage>
</organism>
<dbReference type="RefSeq" id="WP_221598577.1">
    <property type="nucleotide sequence ID" value="NZ_JAIGNQ010000004.1"/>
</dbReference>
<gene>
    <name evidence="2" type="ORF">K3177_12875</name>
</gene>
<keyword evidence="1" id="KW-0472">Membrane</keyword>
<reference evidence="2 3" key="1">
    <citation type="submission" date="2021-08" db="EMBL/GenBank/DDBJ databases">
        <title>Comparative Genomics Analysis of the Genus Qipengyuania Reveals Extensive Genetic Diversity and Metabolic Versatility, Including the Description of Fifteen Novel Species.</title>
        <authorList>
            <person name="Liu Y."/>
        </authorList>
    </citation>
    <scope>NUCLEOTIDE SEQUENCE [LARGE SCALE GENOMIC DNA]</scope>
    <source>
        <strain evidence="2 3">GH25</strain>
    </source>
</reference>
<evidence type="ECO:0000313" key="3">
    <source>
        <dbReference type="Proteomes" id="UP000776651"/>
    </source>
</evidence>
<comment type="caution">
    <text evidence="2">The sequence shown here is derived from an EMBL/GenBank/DDBJ whole genome shotgun (WGS) entry which is preliminary data.</text>
</comment>
<feature type="transmembrane region" description="Helical" evidence="1">
    <location>
        <begin position="192"/>
        <end position="211"/>
    </location>
</feature>
<proteinExistence type="predicted"/>
<evidence type="ECO:0000313" key="2">
    <source>
        <dbReference type="EMBL" id="MBX7489410.1"/>
    </source>
</evidence>
<sequence length="219" mass="22641">MNIASTDLSQPPHKGRKLALMIGGGALTGFFGALGLMTLIDSGALGSLGPSREIALLVAMLYGFMGVLVGFGALSPRLGARFLNVQDAEELREMRQSLLASGIGSLAFGGVLAVLALTGPGAVLAPMAGAVAAGVLLVIVTLASVRSMKHSDELMRTVSRQAGSTAFYLVLLLIGGWAALSIFGFMPQPQMIDILTLIWAILIIATFGVCAKRGMLGVR</sequence>
<evidence type="ECO:0000256" key="1">
    <source>
        <dbReference type="SAM" id="Phobius"/>
    </source>
</evidence>
<evidence type="ECO:0008006" key="4">
    <source>
        <dbReference type="Google" id="ProtNLM"/>
    </source>
</evidence>
<feature type="transmembrane region" description="Helical" evidence="1">
    <location>
        <begin position="18"/>
        <end position="39"/>
    </location>
</feature>
<keyword evidence="1" id="KW-0812">Transmembrane</keyword>
<feature type="transmembrane region" description="Helical" evidence="1">
    <location>
        <begin position="166"/>
        <end position="186"/>
    </location>
</feature>
<feature type="transmembrane region" description="Helical" evidence="1">
    <location>
        <begin position="54"/>
        <end position="76"/>
    </location>
</feature>
<keyword evidence="3" id="KW-1185">Reference proteome</keyword>
<protein>
    <recommendedName>
        <fullName evidence="4">DUF2178 domain-containing protein</fullName>
    </recommendedName>
</protein>
<accession>A0ABS7JJG6</accession>
<dbReference type="Proteomes" id="UP000776651">
    <property type="component" value="Unassembled WGS sequence"/>
</dbReference>
<feature type="transmembrane region" description="Helical" evidence="1">
    <location>
        <begin position="123"/>
        <end position="145"/>
    </location>
</feature>
<dbReference type="EMBL" id="JAIGNQ010000004">
    <property type="protein sequence ID" value="MBX7489410.1"/>
    <property type="molecule type" value="Genomic_DNA"/>
</dbReference>
<name>A0ABS7JJG6_9SPHN</name>
<keyword evidence="1" id="KW-1133">Transmembrane helix</keyword>
<feature type="transmembrane region" description="Helical" evidence="1">
    <location>
        <begin position="97"/>
        <end position="117"/>
    </location>
</feature>